<comment type="subcellular location">
    <subcellularLocation>
        <location evidence="1">Peroxisome</location>
    </subcellularLocation>
</comment>
<keyword evidence="3 11" id="KW-0808">Transferase</keyword>
<dbReference type="PIRSF" id="PIRSF000429">
    <property type="entry name" value="Ac-CoA_Ac_transf"/>
    <property type="match status" value="1"/>
</dbReference>
<protein>
    <recommendedName>
        <fullName evidence="9">acetyl-CoA C-acyltransferase</fullName>
        <ecNumber evidence="9">2.3.1.16</ecNumber>
    </recommendedName>
</protein>
<evidence type="ECO:0000313" key="14">
    <source>
        <dbReference type="EMBL" id="AZL94407.1"/>
    </source>
</evidence>
<name>A0A3S5HLV4_9APIC</name>
<feature type="active site" description="Acyl-thioester intermediate" evidence="10">
    <location>
        <position position="123"/>
    </location>
</feature>
<dbReference type="PANTHER" id="PTHR43853:SF8">
    <property type="entry name" value="3-KETOACYL-COA THIOLASE, PEROXISOMAL"/>
    <property type="match status" value="1"/>
</dbReference>
<dbReference type="InterPro" id="IPR020617">
    <property type="entry name" value="Thiolase_C"/>
</dbReference>
<dbReference type="CDD" id="cd00751">
    <property type="entry name" value="thiolase"/>
    <property type="match status" value="1"/>
</dbReference>
<evidence type="ECO:0000256" key="5">
    <source>
        <dbReference type="ARBA" id="ARBA00022946"/>
    </source>
</evidence>
<evidence type="ECO:0000256" key="1">
    <source>
        <dbReference type="ARBA" id="ARBA00004275"/>
    </source>
</evidence>
<evidence type="ECO:0000256" key="8">
    <source>
        <dbReference type="ARBA" id="ARBA00023315"/>
    </source>
</evidence>
<dbReference type="PROSITE" id="PS00737">
    <property type="entry name" value="THIOLASE_2"/>
    <property type="match status" value="1"/>
</dbReference>
<keyword evidence="6" id="KW-0443">Lipid metabolism</keyword>
<evidence type="ECO:0000256" key="10">
    <source>
        <dbReference type="PIRSR" id="PIRSR000429-1"/>
    </source>
</evidence>
<sequence>MNRLEIVGGLVAASKDSRNIARAGNSDGRISKSSPSDVVICCALRTPVTKAKRGGLAKTAPEELLAVVFRELLARTKLDPALIGDVCIGNVLQPGAGALTSRIGELLGGLPVSVPISTVNRQCSSGLQACANIAGAIKAGYIDIGVGGGVECMTHFKMGGEDAVEHLSDLALDDDLARTCLIPMGITSENVAEKYGISRHAQDEFASESHAKASNALNSGLYKEEIVPVPVLNGESVKVISLDDGIRPSTTVQALSKLKPSFKEGGSTHAGNSSQVSDGAALVLLTRRSIAEQLKLPILAKFVAFSAVGVPPEIMGIGPSVAIPAVLAEAGLKLEDIDIFEVNEAFASQAVYCADLLGIPKEKLNPKGGAIALGHPLGATGARQIATLLPELRRTGKKLGIVSMCVGTGMGCAAVIENLM</sequence>
<feature type="domain" description="Thiolase N-terminal" evidence="12">
    <location>
        <begin position="38"/>
        <end position="288"/>
    </location>
</feature>
<dbReference type="Gene3D" id="3.40.47.10">
    <property type="match status" value="2"/>
</dbReference>
<dbReference type="GO" id="GO:0005777">
    <property type="term" value="C:peroxisome"/>
    <property type="evidence" value="ECO:0007669"/>
    <property type="project" value="UniProtKB-SubCell"/>
</dbReference>
<evidence type="ECO:0000256" key="2">
    <source>
        <dbReference type="ARBA" id="ARBA00010982"/>
    </source>
</evidence>
<dbReference type="InterPro" id="IPR050215">
    <property type="entry name" value="Thiolase-like_sf_Thiolase"/>
</dbReference>
<dbReference type="InterPro" id="IPR020610">
    <property type="entry name" value="Thiolase_AS"/>
</dbReference>
<dbReference type="GO" id="GO:0006635">
    <property type="term" value="P:fatty acid beta-oxidation"/>
    <property type="evidence" value="ECO:0007669"/>
    <property type="project" value="TreeGrafter"/>
</dbReference>
<dbReference type="SUPFAM" id="SSF53901">
    <property type="entry name" value="Thiolase-like"/>
    <property type="match status" value="2"/>
</dbReference>
<keyword evidence="8 11" id="KW-0012">Acyltransferase</keyword>
<comment type="similarity">
    <text evidence="2 11">Belongs to the thiolase-like superfamily. Thiolase family.</text>
</comment>
<dbReference type="EC" id="2.3.1.16" evidence="9"/>
<feature type="active site" description="Proton acceptor" evidence="10">
    <location>
        <position position="375"/>
    </location>
</feature>
<dbReference type="EMBL" id="MK265796">
    <property type="protein sequence ID" value="AZL94407.1"/>
    <property type="molecule type" value="mRNA"/>
</dbReference>
<reference evidence="15" key="1">
    <citation type="journal article" date="2018" name="Genome Biol. Evol.">
        <title>Nephromyces encodes a urate metabolism pathway and predicted peroxisomes, demonstrating these are not ancient losses of apicomplexans.</title>
        <authorList>
            <person name="Paight C."/>
            <person name="Slamovits C.H."/>
            <person name="Saffo M.B."/>
            <person name="Lane C.E."/>
        </authorList>
    </citation>
    <scope>NUCLEOTIDE SEQUENCE</scope>
    <source>
        <strain evidence="14">Neph27</strain>
        <strain evidence="15">Neph37</strain>
    </source>
</reference>
<dbReference type="Pfam" id="PF00108">
    <property type="entry name" value="Thiolase_N"/>
    <property type="match status" value="1"/>
</dbReference>
<keyword evidence="5" id="KW-0809">Transit peptide</keyword>
<feature type="active site" description="Proton acceptor" evidence="10">
    <location>
        <position position="405"/>
    </location>
</feature>
<dbReference type="InterPro" id="IPR016039">
    <property type="entry name" value="Thiolase-like"/>
</dbReference>
<evidence type="ECO:0000256" key="11">
    <source>
        <dbReference type="RuleBase" id="RU003557"/>
    </source>
</evidence>
<evidence type="ECO:0000256" key="4">
    <source>
        <dbReference type="ARBA" id="ARBA00022832"/>
    </source>
</evidence>
<evidence type="ECO:0000256" key="3">
    <source>
        <dbReference type="ARBA" id="ARBA00022679"/>
    </source>
</evidence>
<evidence type="ECO:0000259" key="13">
    <source>
        <dbReference type="Pfam" id="PF02803"/>
    </source>
</evidence>
<evidence type="ECO:0000259" key="12">
    <source>
        <dbReference type="Pfam" id="PF00108"/>
    </source>
</evidence>
<accession>A0A3S5HLV4</accession>
<organism evidence="15">
    <name type="scientific">Nephromyces sp. MMRI</name>
    <dbReference type="NCBI Taxonomy" id="2496275"/>
    <lineage>
        <taxon>Eukaryota</taxon>
        <taxon>Sar</taxon>
        <taxon>Alveolata</taxon>
        <taxon>Apicomplexa</taxon>
        <taxon>Aconoidasida</taxon>
        <taxon>Nephromycida</taxon>
        <taxon>Nephromyces</taxon>
    </lineage>
</organism>
<dbReference type="AlphaFoldDB" id="A0A3S5HLV4"/>
<dbReference type="GO" id="GO:0003988">
    <property type="term" value="F:acetyl-CoA C-acyltransferase activity"/>
    <property type="evidence" value="ECO:0007669"/>
    <property type="project" value="UniProtKB-EC"/>
</dbReference>
<feature type="domain" description="Thiolase C-terminal" evidence="13">
    <location>
        <begin position="297"/>
        <end position="417"/>
    </location>
</feature>
<proteinExistence type="evidence at transcript level"/>
<evidence type="ECO:0000313" key="15">
    <source>
        <dbReference type="EMBL" id="AZL94412.1"/>
    </source>
</evidence>
<evidence type="ECO:0000256" key="6">
    <source>
        <dbReference type="ARBA" id="ARBA00023098"/>
    </source>
</evidence>
<dbReference type="InterPro" id="IPR020616">
    <property type="entry name" value="Thiolase_N"/>
</dbReference>
<evidence type="ECO:0000256" key="9">
    <source>
        <dbReference type="ARBA" id="ARBA00024073"/>
    </source>
</evidence>
<dbReference type="NCBIfam" id="TIGR01930">
    <property type="entry name" value="AcCoA-C-Actrans"/>
    <property type="match status" value="1"/>
</dbReference>
<dbReference type="InterPro" id="IPR002155">
    <property type="entry name" value="Thiolase"/>
</dbReference>
<dbReference type="FunFam" id="3.40.47.10:FF:000010">
    <property type="entry name" value="Acetyl-CoA acetyltransferase (Thiolase)"/>
    <property type="match status" value="1"/>
</dbReference>
<dbReference type="InterPro" id="IPR020613">
    <property type="entry name" value="Thiolase_CS"/>
</dbReference>
<dbReference type="PROSITE" id="PS00099">
    <property type="entry name" value="THIOLASE_3"/>
    <property type="match status" value="1"/>
</dbReference>
<keyword evidence="7" id="KW-0576">Peroxisome</keyword>
<dbReference type="EMBL" id="MK265806">
    <property type="protein sequence ID" value="AZL94412.1"/>
    <property type="molecule type" value="mRNA"/>
</dbReference>
<keyword evidence="4" id="KW-0276">Fatty acid metabolism</keyword>
<dbReference type="PANTHER" id="PTHR43853">
    <property type="entry name" value="3-KETOACYL-COA THIOLASE, PEROXISOMAL"/>
    <property type="match status" value="1"/>
</dbReference>
<dbReference type="GO" id="GO:0010124">
    <property type="term" value="P:phenylacetate catabolic process"/>
    <property type="evidence" value="ECO:0007669"/>
    <property type="project" value="TreeGrafter"/>
</dbReference>
<dbReference type="Pfam" id="PF02803">
    <property type="entry name" value="Thiolase_C"/>
    <property type="match status" value="1"/>
</dbReference>
<evidence type="ECO:0000256" key="7">
    <source>
        <dbReference type="ARBA" id="ARBA00023140"/>
    </source>
</evidence>